<dbReference type="PROSITE" id="PS00018">
    <property type="entry name" value="EF_HAND_1"/>
    <property type="match status" value="4"/>
</dbReference>
<dbReference type="AlphaFoldDB" id="A0A024G428"/>
<dbReference type="PROSITE" id="PS50012">
    <property type="entry name" value="RCC1_3"/>
    <property type="match status" value="1"/>
</dbReference>
<dbReference type="InParanoid" id="A0A024G428"/>
<feature type="coiled-coil region" evidence="4">
    <location>
        <begin position="255"/>
        <end position="282"/>
    </location>
</feature>
<evidence type="ECO:0000313" key="8">
    <source>
        <dbReference type="Proteomes" id="UP000053237"/>
    </source>
</evidence>
<keyword evidence="1" id="KW-0677">Repeat</keyword>
<dbReference type="CDD" id="cd00051">
    <property type="entry name" value="EFh"/>
    <property type="match status" value="1"/>
</dbReference>
<dbReference type="Proteomes" id="UP000053237">
    <property type="component" value="Unassembled WGS sequence"/>
</dbReference>
<dbReference type="InterPro" id="IPR008979">
    <property type="entry name" value="Galactose-bd-like_sf"/>
</dbReference>
<keyword evidence="8" id="KW-1185">Reference proteome</keyword>
<dbReference type="PROSITE" id="PS50222">
    <property type="entry name" value="EF_HAND_2"/>
    <property type="match status" value="4"/>
</dbReference>
<feature type="compositionally biased region" description="Low complexity" evidence="5">
    <location>
        <begin position="504"/>
        <end position="513"/>
    </location>
</feature>
<feature type="compositionally biased region" description="Polar residues" evidence="5">
    <location>
        <begin position="371"/>
        <end position="391"/>
    </location>
</feature>
<keyword evidence="4" id="KW-0175">Coiled coil</keyword>
<keyword evidence="2" id="KW-0106">Calcium</keyword>
<proteinExistence type="predicted"/>
<dbReference type="PANTHER" id="PTHR22870:SF466">
    <property type="entry name" value="ANKYRIN REPEAT-CONTAINING PROTEIN"/>
    <property type="match status" value="1"/>
</dbReference>
<dbReference type="SMART" id="SM00054">
    <property type="entry name" value="EFh"/>
    <property type="match status" value="4"/>
</dbReference>
<feature type="domain" description="EF-hand" evidence="6">
    <location>
        <begin position="118"/>
        <end position="153"/>
    </location>
</feature>
<feature type="repeat" description="RCC1" evidence="3">
    <location>
        <begin position="817"/>
        <end position="872"/>
    </location>
</feature>
<organism evidence="7 8">
    <name type="scientific">Albugo candida</name>
    <dbReference type="NCBI Taxonomy" id="65357"/>
    <lineage>
        <taxon>Eukaryota</taxon>
        <taxon>Sar</taxon>
        <taxon>Stramenopiles</taxon>
        <taxon>Oomycota</taxon>
        <taxon>Peronosporomycetes</taxon>
        <taxon>Albuginales</taxon>
        <taxon>Albuginaceae</taxon>
        <taxon>Albugo</taxon>
    </lineage>
</organism>
<evidence type="ECO:0000256" key="5">
    <source>
        <dbReference type="SAM" id="MobiDB-lite"/>
    </source>
</evidence>
<dbReference type="InterPro" id="IPR002048">
    <property type="entry name" value="EF_hand_dom"/>
</dbReference>
<feature type="compositionally biased region" description="Basic and acidic residues" evidence="5">
    <location>
        <begin position="352"/>
        <end position="367"/>
    </location>
</feature>
<dbReference type="Pfam" id="PF00415">
    <property type="entry name" value="RCC1"/>
    <property type="match status" value="1"/>
</dbReference>
<dbReference type="Pfam" id="PF13202">
    <property type="entry name" value="EF-hand_5"/>
    <property type="match status" value="2"/>
</dbReference>
<reference evidence="7 8" key="1">
    <citation type="submission" date="2012-05" db="EMBL/GenBank/DDBJ databases">
        <title>Recombination and specialization in a pathogen metapopulation.</title>
        <authorList>
            <person name="Gardiner A."/>
            <person name="Kemen E."/>
            <person name="Schultz-Larsen T."/>
            <person name="MacLean D."/>
            <person name="Van Oosterhout C."/>
            <person name="Jones J.D.G."/>
        </authorList>
    </citation>
    <scope>NUCLEOTIDE SEQUENCE [LARGE SCALE GENOMIC DNA]</scope>
    <source>
        <strain evidence="7 8">Ac Nc2</strain>
    </source>
</reference>
<feature type="region of interest" description="Disordered" evidence="5">
    <location>
        <begin position="352"/>
        <end position="391"/>
    </location>
</feature>
<dbReference type="SUPFAM" id="SSF49785">
    <property type="entry name" value="Galactose-binding domain-like"/>
    <property type="match status" value="1"/>
</dbReference>
<dbReference type="OrthoDB" id="8068875at2759"/>
<dbReference type="Pfam" id="PF13499">
    <property type="entry name" value="EF-hand_7"/>
    <property type="match status" value="1"/>
</dbReference>
<dbReference type="Gene3D" id="2.60.120.260">
    <property type="entry name" value="Galactose-binding domain-like"/>
    <property type="match status" value="1"/>
</dbReference>
<gene>
    <name evidence="7" type="ORF">BN9_020960</name>
</gene>
<name>A0A024G428_9STRA</name>
<dbReference type="PANTHER" id="PTHR22870">
    <property type="entry name" value="REGULATOR OF CHROMOSOME CONDENSATION"/>
    <property type="match status" value="1"/>
</dbReference>
<feature type="domain" description="EF-hand" evidence="6">
    <location>
        <begin position="163"/>
        <end position="198"/>
    </location>
</feature>
<dbReference type="InterPro" id="IPR018247">
    <property type="entry name" value="EF_Hand_1_Ca_BS"/>
</dbReference>
<dbReference type="Pfam" id="PF13540">
    <property type="entry name" value="RCC1_2"/>
    <property type="match status" value="1"/>
</dbReference>
<evidence type="ECO:0000256" key="4">
    <source>
        <dbReference type="SAM" id="Coils"/>
    </source>
</evidence>
<evidence type="ECO:0000256" key="1">
    <source>
        <dbReference type="ARBA" id="ARBA00022737"/>
    </source>
</evidence>
<dbReference type="Gene3D" id="2.130.10.30">
    <property type="entry name" value="Regulator of chromosome condensation 1/beta-lactamase-inhibitor protein II"/>
    <property type="match status" value="1"/>
</dbReference>
<dbReference type="InterPro" id="IPR051210">
    <property type="entry name" value="Ub_ligase/GEF_domain"/>
</dbReference>
<dbReference type="Gene3D" id="1.10.238.10">
    <property type="entry name" value="EF-hand"/>
    <property type="match status" value="2"/>
</dbReference>
<dbReference type="GO" id="GO:0005509">
    <property type="term" value="F:calcium ion binding"/>
    <property type="evidence" value="ECO:0007669"/>
    <property type="project" value="InterPro"/>
</dbReference>
<protein>
    <recommendedName>
        <fullName evidence="6">EF-hand domain-containing protein</fullName>
    </recommendedName>
</protein>
<feature type="domain" description="EF-hand" evidence="6">
    <location>
        <begin position="199"/>
        <end position="234"/>
    </location>
</feature>
<evidence type="ECO:0000256" key="3">
    <source>
        <dbReference type="PROSITE-ProRule" id="PRU00235"/>
    </source>
</evidence>
<accession>A0A024G428</accession>
<dbReference type="InterPro" id="IPR000408">
    <property type="entry name" value="Reg_chr_condens"/>
</dbReference>
<evidence type="ECO:0000259" key="6">
    <source>
        <dbReference type="PROSITE" id="PS50222"/>
    </source>
</evidence>
<feature type="domain" description="EF-hand" evidence="6">
    <location>
        <begin position="71"/>
        <end position="100"/>
    </location>
</feature>
<sequence length="1250" mass="141847">MKFGLVARLKNRKKKKTTNTLQNEILNNQNAQQSEMKNNTEMDLFHDENIDLQAQESNSSAGFLSFRIPPEELFDRVDTDHSGTIDKEEFEAMVGKPSCTSLQLIFVLIQLKNLGYSVTATKSARIFRQCDCDQSGKIDRDEFKKALFMIDPITANSTHIIPTCLPVPRDVFHYFDEDGNGMIDDMEFADILEYFELEVSDAQKISLFQKYDRDKSGFIEYSEFRDIWLRLCDARKELLKRGIEVAPSDTPKQLRRILEQRLAQEELQEDRVEQDSNEYIQEEQRKEIILLLGRQALDRAREDLAAALDAAGQVYVFGTGKCEGTKPSDSCTSRDRYVSELWSRRINPEGSRVRDSRLSVKQKDPLIKHNTAPSTSQVPSQTKNEAKSQWSVHRRTENLRWTFQSPPKLDTRSILALRRYKSNVIAAGNEESETKEGYEAPREEYRPQRIQSSFQEANMMNTSFCWGRQVVSGAIGDDYALLVTSSGSVLEWGRTRSPRESKPTSFQSFTTQSSKEDEQMRRMRNVLRYYDVYESLPKAEVELPVLKSLLLAKVKETAIRTSLSCRGIYTSNANSQRLIDALGECLELEQAFEPKQAWKSWENRILELQKDKKTHTLAHAASIYLFSHSKNSRLLQEIQKMSQAWAPIRRQRGETCEHDLLNPSESIEEAEYKVFTLKRQTHTEKDAQQYSKNAACLQTVSSVAINRMEALAVMRDGSIYASKTMDSSTLSKFILHESLRWSTKQLQSLAHLSIQSISASSSMNAAITTNAQLYTWKSPSTSSKAIEWKLMDILTQASKARFVSCGAAHCGVTTETGQVFMWGCANGGRLGLGPDVKDHIAKPTLVETLYKAGVRVWQIACGTAHSVLCTEICKVDWKSCLTERFSGGELYACGSVLPLGRQMSSWEAVASKPPNVPFVQVSCGFAHSAAISISGGLFTWGRNAFGCTGHSVTRLFIAEAEMVDCIRTEPQNLATGKRCRQISVYNQQGAELALNNDIHSCIHTQIEEMPWWEMDLDEAVKITRICVWSCVEECGGPSTLFPFWILISQKPFQDVRGLRGLEIAKSQAVACESFYSFENLTEWELSASRSIGQYVRIQSQRRGFLRFGHIQVFGTHTNERLSEQVGHVYCGYNTMLVVLRPVKQSLLEDFYSRAIQADADNANILRYYRAYEELYATIGRGTDEAFKDAAKCELCQFSRGCEVCALYDLFRKENRKELPKRNTNDRSGLQVHFAVAQLKELELKGALQRL</sequence>
<feature type="region of interest" description="Disordered" evidence="5">
    <location>
        <begin position="494"/>
        <end position="517"/>
    </location>
</feature>
<evidence type="ECO:0000313" key="7">
    <source>
        <dbReference type="EMBL" id="CCI41312.1"/>
    </source>
</evidence>
<comment type="caution">
    <text evidence="7">The sequence shown here is derived from an EMBL/GenBank/DDBJ whole genome shotgun (WGS) entry which is preliminary data.</text>
</comment>
<dbReference type="EMBL" id="CAIX01000017">
    <property type="protein sequence ID" value="CCI41312.1"/>
    <property type="molecule type" value="Genomic_DNA"/>
</dbReference>
<dbReference type="SUPFAM" id="SSF50985">
    <property type="entry name" value="RCC1/BLIP-II"/>
    <property type="match status" value="1"/>
</dbReference>
<evidence type="ECO:0000256" key="2">
    <source>
        <dbReference type="ARBA" id="ARBA00022837"/>
    </source>
</evidence>
<dbReference type="SUPFAM" id="SSF47473">
    <property type="entry name" value="EF-hand"/>
    <property type="match status" value="1"/>
</dbReference>
<dbReference type="InterPro" id="IPR009091">
    <property type="entry name" value="RCC1/BLIP-II"/>
</dbReference>
<dbReference type="STRING" id="65357.A0A024G428"/>
<dbReference type="InterPro" id="IPR011992">
    <property type="entry name" value="EF-hand-dom_pair"/>
</dbReference>